<dbReference type="AlphaFoldDB" id="A0A0F5PMD3"/>
<accession>A0A0F5PMD3</accession>
<protein>
    <submittedName>
        <fullName evidence="1">Uncharacterized protein</fullName>
    </submittedName>
</protein>
<dbReference type="EMBL" id="ABXP02000106">
    <property type="protein sequence ID" value="KKC29024.1"/>
    <property type="molecule type" value="Genomic_DNA"/>
</dbReference>
<comment type="caution">
    <text evidence="1">The sequence shown here is derived from an EMBL/GenBank/DDBJ whole genome shotgun (WGS) entry which is preliminary data.</text>
</comment>
<proteinExistence type="predicted"/>
<dbReference type="Proteomes" id="UP000010146">
    <property type="component" value="Unassembled WGS sequence"/>
</dbReference>
<evidence type="ECO:0000313" key="2">
    <source>
        <dbReference type="Proteomes" id="UP000010146"/>
    </source>
</evidence>
<gene>
    <name evidence="1" type="ORF">CDSM653_01875</name>
</gene>
<organism evidence="1 2">
    <name type="scientific">Caldanaerobacter subterraneus subsp. pacificus DSM 12653</name>
    <dbReference type="NCBI Taxonomy" id="391606"/>
    <lineage>
        <taxon>Bacteria</taxon>
        <taxon>Bacillati</taxon>
        <taxon>Bacillota</taxon>
        <taxon>Clostridia</taxon>
        <taxon>Thermoanaerobacterales</taxon>
        <taxon>Thermoanaerobacteraceae</taxon>
        <taxon>Caldanaerobacter</taxon>
    </lineage>
</organism>
<name>A0A0F5PMD3_9THEO</name>
<sequence>MKEKMDFIILAGFATLYSIVKGIVKWCRNLLEANTYETEVY</sequence>
<reference evidence="1 2" key="2">
    <citation type="journal article" date="2015" name="BMC Genomics">
        <title>Analysis of three genomes within the thermophilic bacterial species Caldanaerobacter subterraneus with a focus on carbon monoxide dehydrogenase evolution and hydrolase diversity.</title>
        <authorList>
            <person name="Sant'Anna F.H."/>
            <person name="Lebedinsky A.V."/>
            <person name="Sokolova T.G."/>
            <person name="Robb F.T."/>
            <person name="Gonzalez J.M."/>
        </authorList>
    </citation>
    <scope>NUCLEOTIDE SEQUENCE [LARGE SCALE GENOMIC DNA]</scope>
    <source>
        <strain evidence="1 2">DSM 12653</strain>
    </source>
</reference>
<reference evidence="2" key="3">
    <citation type="submission" date="2015-02" db="EMBL/GenBank/DDBJ databases">
        <title>Genome analysis of three genomes within the thermophilic hydrogenogenic bacterial species Caldanaerobacter subterraneus.</title>
        <authorList>
            <person name="Sant'Anna F.H."/>
            <person name="Lebedinsky A."/>
            <person name="Sokolova T."/>
            <person name="Robb F.T."/>
            <person name="Gonzalez J.M."/>
        </authorList>
    </citation>
    <scope>NUCLEOTIDE SEQUENCE [LARGE SCALE GENOMIC DNA]</scope>
    <source>
        <strain evidence="2">DSM 12653</strain>
    </source>
</reference>
<reference evidence="1 2" key="1">
    <citation type="submission" date="2008-07" db="EMBL/GenBank/DDBJ databases">
        <authorList>
            <person name="Gonzalez J."/>
            <person name="Sokolova T."/>
            <person name="Ferriera S."/>
            <person name="Johnson J."/>
            <person name="Kravitz S."/>
            <person name="Beeson K."/>
            <person name="Sutton G."/>
            <person name="Rogers Y.-H."/>
            <person name="Friedman R."/>
            <person name="Frazier M."/>
            <person name="Venter J.C."/>
        </authorList>
    </citation>
    <scope>NUCLEOTIDE SEQUENCE [LARGE SCALE GENOMIC DNA]</scope>
    <source>
        <strain evidence="1 2">DSM 12653</strain>
    </source>
</reference>
<evidence type="ECO:0000313" key="1">
    <source>
        <dbReference type="EMBL" id="KKC29024.1"/>
    </source>
</evidence>